<dbReference type="PANTHER" id="PTHR47217:SF1">
    <property type="entry name" value="GLOBIN-LIKE PROTEIN"/>
    <property type="match status" value="1"/>
</dbReference>
<dbReference type="InterPro" id="IPR009050">
    <property type="entry name" value="Globin-like_sf"/>
</dbReference>
<keyword evidence="4 8" id="KW-0561">Oxygen transport</keyword>
<dbReference type="PRINTS" id="PR00611">
    <property type="entry name" value="ERYTHCRUORIN"/>
</dbReference>
<evidence type="ECO:0000259" key="9">
    <source>
        <dbReference type="PROSITE" id="PS01033"/>
    </source>
</evidence>
<evidence type="ECO:0000256" key="1">
    <source>
        <dbReference type="ARBA" id="ARBA00013895"/>
    </source>
</evidence>
<dbReference type="GO" id="GO:0005344">
    <property type="term" value="F:oxygen carrier activity"/>
    <property type="evidence" value="ECO:0007669"/>
    <property type="project" value="UniProtKB-KW"/>
</dbReference>
<gene>
    <name evidence="10" type="ORF">NP493_568g01043</name>
</gene>
<dbReference type="SUPFAM" id="SSF46458">
    <property type="entry name" value="Globin-like"/>
    <property type="match status" value="1"/>
</dbReference>
<keyword evidence="7" id="KW-0514">Muscle protein</keyword>
<evidence type="ECO:0000256" key="5">
    <source>
        <dbReference type="ARBA" id="ARBA00022723"/>
    </source>
</evidence>
<dbReference type="EMBL" id="JAODUO010000567">
    <property type="protein sequence ID" value="KAK2178000.1"/>
    <property type="molecule type" value="Genomic_DNA"/>
</dbReference>
<evidence type="ECO:0000256" key="6">
    <source>
        <dbReference type="ARBA" id="ARBA00023004"/>
    </source>
</evidence>
<sequence>MPDLTPEAKKIVQDTWAPVAANTKHFGVLLFLKYFKEYSWCRYFKQYPRVPVVDTSRSTPLSQLYFKEYPRIQGYFTHFKGKSLEELKDSAKLRAHGTTVLHAVTAMVENLDDPDTMVVLLNNTAERHTPRSVTFPEYEDLFKCIADFLAEQLGDKFDDKAKAAWGIVLDTMATVIKAQLDKQ</sequence>
<feature type="domain" description="Globin" evidence="9">
    <location>
        <begin position="3"/>
        <end position="181"/>
    </location>
</feature>
<dbReference type="AlphaFoldDB" id="A0AAD9NPV7"/>
<dbReference type="PROSITE" id="PS01033">
    <property type="entry name" value="GLOBIN"/>
    <property type="match status" value="1"/>
</dbReference>
<evidence type="ECO:0000313" key="11">
    <source>
        <dbReference type="Proteomes" id="UP001209878"/>
    </source>
</evidence>
<evidence type="ECO:0000256" key="2">
    <source>
        <dbReference type="ARBA" id="ARBA00022448"/>
    </source>
</evidence>
<name>A0AAD9NPV7_RIDPI</name>
<dbReference type="InterPro" id="IPR044399">
    <property type="entry name" value="Mb-like_M"/>
</dbReference>
<comment type="similarity">
    <text evidence="8">Belongs to the globin family.</text>
</comment>
<protein>
    <recommendedName>
        <fullName evidence="1">Globin</fullName>
    </recommendedName>
</protein>
<keyword evidence="2 8" id="KW-0813">Transport</keyword>
<dbReference type="Pfam" id="PF00042">
    <property type="entry name" value="Globin"/>
    <property type="match status" value="1"/>
</dbReference>
<proteinExistence type="inferred from homology"/>
<organism evidence="10 11">
    <name type="scientific">Ridgeia piscesae</name>
    <name type="common">Tubeworm</name>
    <dbReference type="NCBI Taxonomy" id="27915"/>
    <lineage>
        <taxon>Eukaryota</taxon>
        <taxon>Metazoa</taxon>
        <taxon>Spiralia</taxon>
        <taxon>Lophotrochozoa</taxon>
        <taxon>Annelida</taxon>
        <taxon>Polychaeta</taxon>
        <taxon>Sedentaria</taxon>
        <taxon>Canalipalpata</taxon>
        <taxon>Sabellida</taxon>
        <taxon>Siboglinidae</taxon>
        <taxon>Ridgeia</taxon>
    </lineage>
</organism>
<keyword evidence="11" id="KW-1185">Reference proteome</keyword>
<accession>A0AAD9NPV7</accession>
<dbReference type="Proteomes" id="UP001209878">
    <property type="component" value="Unassembled WGS sequence"/>
</dbReference>
<dbReference type="InterPro" id="IPR012292">
    <property type="entry name" value="Globin/Proto"/>
</dbReference>
<evidence type="ECO:0000313" key="10">
    <source>
        <dbReference type="EMBL" id="KAK2178000.1"/>
    </source>
</evidence>
<comment type="caution">
    <text evidence="10">The sequence shown here is derived from an EMBL/GenBank/DDBJ whole genome shotgun (WGS) entry which is preliminary data.</text>
</comment>
<dbReference type="GO" id="GO:0020037">
    <property type="term" value="F:heme binding"/>
    <property type="evidence" value="ECO:0007669"/>
    <property type="project" value="InterPro"/>
</dbReference>
<dbReference type="PANTHER" id="PTHR47217">
    <property type="entry name" value="GLOBIN-LIKE PROTEIN"/>
    <property type="match status" value="1"/>
</dbReference>
<dbReference type="InterPro" id="IPR002336">
    <property type="entry name" value="Erythrocruorin"/>
</dbReference>
<dbReference type="GO" id="GO:0005833">
    <property type="term" value="C:hemoglobin complex"/>
    <property type="evidence" value="ECO:0007669"/>
    <property type="project" value="InterPro"/>
</dbReference>
<dbReference type="Gene3D" id="1.10.490.10">
    <property type="entry name" value="Globins"/>
    <property type="match status" value="2"/>
</dbReference>
<evidence type="ECO:0000256" key="7">
    <source>
        <dbReference type="ARBA" id="ARBA00023179"/>
    </source>
</evidence>
<dbReference type="CDD" id="cd01040">
    <property type="entry name" value="Mb-like"/>
    <property type="match status" value="1"/>
</dbReference>
<keyword evidence="3 8" id="KW-0349">Heme</keyword>
<dbReference type="GO" id="GO:0046872">
    <property type="term" value="F:metal ion binding"/>
    <property type="evidence" value="ECO:0007669"/>
    <property type="project" value="UniProtKB-KW"/>
</dbReference>
<keyword evidence="5" id="KW-0479">Metal-binding</keyword>
<evidence type="ECO:0000256" key="4">
    <source>
        <dbReference type="ARBA" id="ARBA00022621"/>
    </source>
</evidence>
<reference evidence="10" key="1">
    <citation type="journal article" date="2023" name="Mol. Biol. Evol.">
        <title>Third-Generation Sequencing Reveals the Adaptive Role of the Epigenome in Three Deep-Sea Polychaetes.</title>
        <authorList>
            <person name="Perez M."/>
            <person name="Aroh O."/>
            <person name="Sun Y."/>
            <person name="Lan Y."/>
            <person name="Juniper S.K."/>
            <person name="Young C.R."/>
            <person name="Angers B."/>
            <person name="Qian P.Y."/>
        </authorList>
    </citation>
    <scope>NUCLEOTIDE SEQUENCE</scope>
    <source>
        <strain evidence="10">R07B-5</strain>
    </source>
</reference>
<dbReference type="GO" id="GO:0005576">
    <property type="term" value="C:extracellular region"/>
    <property type="evidence" value="ECO:0007669"/>
    <property type="project" value="InterPro"/>
</dbReference>
<dbReference type="InterPro" id="IPR000971">
    <property type="entry name" value="Globin"/>
</dbReference>
<keyword evidence="6" id="KW-0408">Iron</keyword>
<evidence type="ECO:0000256" key="8">
    <source>
        <dbReference type="RuleBase" id="RU000356"/>
    </source>
</evidence>
<dbReference type="GO" id="GO:0019825">
    <property type="term" value="F:oxygen binding"/>
    <property type="evidence" value="ECO:0007669"/>
    <property type="project" value="InterPro"/>
</dbReference>
<evidence type="ECO:0000256" key="3">
    <source>
        <dbReference type="ARBA" id="ARBA00022617"/>
    </source>
</evidence>